<keyword evidence="5" id="KW-0206">Cytoskeleton</keyword>
<accession>A0AAV3YVW5</accession>
<dbReference type="EMBL" id="BLXT01001596">
    <property type="protein sequence ID" value="GFN86687.1"/>
    <property type="molecule type" value="Genomic_DNA"/>
</dbReference>
<name>A0AAV3YVW5_9GAST</name>
<feature type="compositionally biased region" description="Basic residues" evidence="9">
    <location>
        <begin position="311"/>
        <end position="333"/>
    </location>
</feature>
<dbReference type="PANTHER" id="PTHR34252">
    <property type="entry name" value="UPF0705 PROTEIN C11ORF49"/>
    <property type="match status" value="1"/>
</dbReference>
<evidence type="ECO:0000256" key="5">
    <source>
        <dbReference type="ARBA" id="ARBA00023212"/>
    </source>
</evidence>
<evidence type="ECO:0000256" key="3">
    <source>
        <dbReference type="ARBA" id="ARBA00022553"/>
    </source>
</evidence>
<dbReference type="PANTHER" id="PTHR34252:SF1">
    <property type="entry name" value="CENTRIOLAR SATELLITE-ASSOCIATED TUBULIN POLYGLUTAMYLASE COMPLEX REGULATOR 1"/>
    <property type="match status" value="1"/>
</dbReference>
<evidence type="ECO:0000256" key="2">
    <source>
        <dbReference type="ARBA" id="ARBA00022490"/>
    </source>
</evidence>
<keyword evidence="4" id="KW-0493">Microtubule</keyword>
<comment type="function">
    <text evidence="8">Regulator of the tubulin polyglutamylase complex (TPGC) that controls cytoskeletal organization, nuclear shape, and cilium disassembly by balancing microtubule and actin assembly. Regulates the assembly and stability of the TPGC and thereby modulates polyglutamylation of the microtubule, which antagonizes MAP4 binding.</text>
</comment>
<comment type="caution">
    <text evidence="10">The sequence shown here is derived from an EMBL/GenBank/DDBJ whole genome shotgun (WGS) entry which is preliminary data.</text>
</comment>
<organism evidence="10 11">
    <name type="scientific">Plakobranchus ocellatus</name>
    <dbReference type="NCBI Taxonomy" id="259542"/>
    <lineage>
        <taxon>Eukaryota</taxon>
        <taxon>Metazoa</taxon>
        <taxon>Spiralia</taxon>
        <taxon>Lophotrochozoa</taxon>
        <taxon>Mollusca</taxon>
        <taxon>Gastropoda</taxon>
        <taxon>Heterobranchia</taxon>
        <taxon>Euthyneura</taxon>
        <taxon>Panpulmonata</taxon>
        <taxon>Sacoglossa</taxon>
        <taxon>Placobranchoidea</taxon>
        <taxon>Plakobranchidae</taxon>
        <taxon>Plakobranchus</taxon>
    </lineage>
</organism>
<evidence type="ECO:0000256" key="4">
    <source>
        <dbReference type="ARBA" id="ARBA00022701"/>
    </source>
</evidence>
<evidence type="ECO:0000313" key="11">
    <source>
        <dbReference type="Proteomes" id="UP000735302"/>
    </source>
</evidence>
<dbReference type="Proteomes" id="UP000735302">
    <property type="component" value="Unassembled WGS sequence"/>
</dbReference>
<dbReference type="InterPro" id="IPR038968">
    <property type="entry name" value="CSTPP1"/>
</dbReference>
<dbReference type="CDD" id="cd22959">
    <property type="entry name" value="DD_C11orf49"/>
    <property type="match status" value="1"/>
</dbReference>
<proteinExistence type="inferred from homology"/>
<gene>
    <name evidence="10" type="ORF">PoB_001319300</name>
</gene>
<comment type="subcellular location">
    <subcellularLocation>
        <location evidence="1">Cytoplasm</location>
        <location evidence="1">Cytoskeleton</location>
        <location evidence="1">Microtubule organizing center</location>
        <location evidence="1">Centrosome</location>
        <location evidence="1">Centriolar satellite</location>
    </subcellularLocation>
</comment>
<evidence type="ECO:0000256" key="6">
    <source>
        <dbReference type="ARBA" id="ARBA00033750"/>
    </source>
</evidence>
<feature type="compositionally biased region" description="Low complexity" evidence="9">
    <location>
        <begin position="295"/>
        <end position="308"/>
    </location>
</feature>
<dbReference type="AlphaFoldDB" id="A0AAV3YVW5"/>
<dbReference type="GO" id="GO:0034451">
    <property type="term" value="C:centriolar satellite"/>
    <property type="evidence" value="ECO:0007669"/>
    <property type="project" value="UniProtKB-SubCell"/>
</dbReference>
<evidence type="ECO:0000256" key="8">
    <source>
        <dbReference type="ARBA" id="ARBA00045673"/>
    </source>
</evidence>
<keyword evidence="3" id="KW-0597">Phosphoprotein</keyword>
<dbReference type="GO" id="GO:0005874">
    <property type="term" value="C:microtubule"/>
    <property type="evidence" value="ECO:0007669"/>
    <property type="project" value="UniProtKB-KW"/>
</dbReference>
<keyword evidence="2" id="KW-0963">Cytoplasm</keyword>
<protein>
    <recommendedName>
        <fullName evidence="7">Centriolar satellite-associated tubulin polyglutamylase complex regulator 1</fullName>
    </recommendedName>
</protein>
<evidence type="ECO:0000313" key="10">
    <source>
        <dbReference type="EMBL" id="GFN86687.1"/>
    </source>
</evidence>
<comment type="similarity">
    <text evidence="6">Belongs to the CSTPP1 family.</text>
</comment>
<evidence type="ECO:0000256" key="1">
    <source>
        <dbReference type="ARBA" id="ARBA00004607"/>
    </source>
</evidence>
<sequence length="395" mass="43623">MSIMADDNFSMSAEKYLAKYHILTYIEDSLLQLLEHREENSKVVPAKFLCEYFCSLRDGNHTMFREFSFIRSTPHNRASFVVLFWKCFRQIGKKGDLLSIQEYHSLLGLLCPDFPFQLVQKTARIVLIDDALDCLISFSDFIYAFQVQFYYEEFLEKTLGIYQSLLQTMHSPRDPVIVPTSGGNDAKIHQNTHSPADGLDAMQFFRAIYPVLDRVDYSTPPLMCLKEILFNVPRISFYEFMMAIAKSDSINAHIGRLPGKGELLEGADIELTSPPLKAPGVSNGGSRPGSSTRPTATSGDGTNSNSTTLRGSKHHHHHHNHHHHHHQHHHHSSNKLGTSQKPAGPAAVSGGFGVGGVGASVPAAAVPAVATNRTAKPDTESDSDSDSSSDSSDTN</sequence>
<evidence type="ECO:0000256" key="9">
    <source>
        <dbReference type="SAM" id="MobiDB-lite"/>
    </source>
</evidence>
<feature type="region of interest" description="Disordered" evidence="9">
    <location>
        <begin position="272"/>
        <end position="350"/>
    </location>
</feature>
<evidence type="ECO:0000256" key="7">
    <source>
        <dbReference type="ARBA" id="ARBA00033769"/>
    </source>
</evidence>
<feature type="region of interest" description="Disordered" evidence="9">
    <location>
        <begin position="370"/>
        <end position="395"/>
    </location>
</feature>
<keyword evidence="11" id="KW-1185">Reference proteome</keyword>
<reference evidence="10 11" key="1">
    <citation type="journal article" date="2021" name="Elife">
        <title>Chloroplast acquisition without the gene transfer in kleptoplastic sea slugs, Plakobranchus ocellatus.</title>
        <authorList>
            <person name="Maeda T."/>
            <person name="Takahashi S."/>
            <person name="Yoshida T."/>
            <person name="Shimamura S."/>
            <person name="Takaki Y."/>
            <person name="Nagai Y."/>
            <person name="Toyoda A."/>
            <person name="Suzuki Y."/>
            <person name="Arimoto A."/>
            <person name="Ishii H."/>
            <person name="Satoh N."/>
            <person name="Nishiyama T."/>
            <person name="Hasebe M."/>
            <person name="Maruyama T."/>
            <person name="Minagawa J."/>
            <person name="Obokata J."/>
            <person name="Shigenobu S."/>
        </authorList>
    </citation>
    <scope>NUCLEOTIDE SEQUENCE [LARGE SCALE GENOMIC DNA]</scope>
</reference>